<dbReference type="InterPro" id="IPR011010">
    <property type="entry name" value="DNA_brk_join_enz"/>
</dbReference>
<dbReference type="PANTHER" id="PTHR30349:SF41">
    <property type="entry name" value="INTEGRASE_RECOMBINASE PROTEIN MJ0367-RELATED"/>
    <property type="match status" value="1"/>
</dbReference>
<organism evidence="5 6">
    <name type="scientific">Candidatus Enterococcus willemsii</name>
    <dbReference type="NCBI Taxonomy" id="1857215"/>
    <lineage>
        <taxon>Bacteria</taxon>
        <taxon>Bacillati</taxon>
        <taxon>Bacillota</taxon>
        <taxon>Bacilli</taxon>
        <taxon>Lactobacillales</taxon>
        <taxon>Enterococcaceae</taxon>
        <taxon>Enterococcus</taxon>
    </lineage>
</organism>
<dbReference type="InterPro" id="IPR050090">
    <property type="entry name" value="Tyrosine_recombinase_XerCD"/>
</dbReference>
<accession>A0ABQ6YX42</accession>
<evidence type="ECO:0000256" key="2">
    <source>
        <dbReference type="ARBA" id="ARBA00023125"/>
    </source>
</evidence>
<dbReference type="Proteomes" id="UP000782705">
    <property type="component" value="Unassembled WGS sequence"/>
</dbReference>
<evidence type="ECO:0000256" key="1">
    <source>
        <dbReference type="ARBA" id="ARBA00008857"/>
    </source>
</evidence>
<proteinExistence type="inferred from homology"/>
<dbReference type="EMBL" id="MAEL01000054">
    <property type="protein sequence ID" value="KAF1302190.1"/>
    <property type="molecule type" value="Genomic_DNA"/>
</dbReference>
<reference evidence="5 6" key="1">
    <citation type="submission" date="2016-06" db="EMBL/GenBank/DDBJ databases">
        <title>Four novel species of enterococci isolated from chicken manure.</title>
        <authorList>
            <person name="Van Tyne D."/>
        </authorList>
    </citation>
    <scope>NUCLEOTIDE SEQUENCE [LARGE SCALE GENOMIC DNA]</scope>
    <source>
        <strain evidence="5 6">CU12B</strain>
    </source>
</reference>
<sequence>MGENNNKRKLLSVDVDLTKPITKQLMQQHHVPSDVLILDALAVILRQMSLGGRRPRTIHAMEADVKAYMRVTGQEFLADISTESIYMWLDSYQNIKDITRRSRLKTLKAFLGKCNENGWLPVKFWTSINIKVDEVEKHGATKNDVEILLSLLDVTDFVELRDATAIMLMFQTGIRIATIAGLENKHLDLEGGYLNLTADIMKNHKPFKTPIPPKTVQYLAALIQVNDRIREHTGADNSYVFISRRGGSVQSSENHNAIQVRLTKYAKQYKLKNINAHGLRRGFAINLMKSGAPVSLISKALSHGDLAVTTKYLHLSKDEVAENLKNYL</sequence>
<dbReference type="InterPro" id="IPR002104">
    <property type="entry name" value="Integrase_catalytic"/>
</dbReference>
<keyword evidence="3" id="KW-0233">DNA recombination</keyword>
<protein>
    <recommendedName>
        <fullName evidence="4">Tyr recombinase domain-containing protein</fullName>
    </recommendedName>
</protein>
<comment type="caution">
    <text evidence="5">The sequence shown here is derived from an EMBL/GenBank/DDBJ whole genome shotgun (WGS) entry which is preliminary data.</text>
</comment>
<gene>
    <name evidence="5" type="ORF">BAU17_02105</name>
</gene>
<dbReference type="Gene3D" id="1.10.443.10">
    <property type="entry name" value="Intergrase catalytic core"/>
    <property type="match status" value="1"/>
</dbReference>
<dbReference type="InterPro" id="IPR013762">
    <property type="entry name" value="Integrase-like_cat_sf"/>
</dbReference>
<keyword evidence="2" id="KW-0238">DNA-binding</keyword>
<evidence type="ECO:0000313" key="6">
    <source>
        <dbReference type="Proteomes" id="UP000782705"/>
    </source>
</evidence>
<keyword evidence="6" id="KW-1185">Reference proteome</keyword>
<evidence type="ECO:0000259" key="4">
    <source>
        <dbReference type="PROSITE" id="PS51898"/>
    </source>
</evidence>
<dbReference type="SUPFAM" id="SSF56349">
    <property type="entry name" value="DNA breaking-rejoining enzymes"/>
    <property type="match status" value="1"/>
</dbReference>
<feature type="domain" description="Tyr recombinase" evidence="4">
    <location>
        <begin position="135"/>
        <end position="325"/>
    </location>
</feature>
<dbReference type="RefSeq" id="WP_161903169.1">
    <property type="nucleotide sequence ID" value="NZ_MAEL01000054.1"/>
</dbReference>
<evidence type="ECO:0000313" key="5">
    <source>
        <dbReference type="EMBL" id="KAF1302190.1"/>
    </source>
</evidence>
<comment type="similarity">
    <text evidence="1">Belongs to the 'phage' integrase family.</text>
</comment>
<dbReference type="CDD" id="cd00397">
    <property type="entry name" value="DNA_BRE_C"/>
    <property type="match status" value="1"/>
</dbReference>
<dbReference type="PANTHER" id="PTHR30349">
    <property type="entry name" value="PHAGE INTEGRASE-RELATED"/>
    <property type="match status" value="1"/>
</dbReference>
<evidence type="ECO:0000256" key="3">
    <source>
        <dbReference type="ARBA" id="ARBA00023172"/>
    </source>
</evidence>
<dbReference type="PROSITE" id="PS51898">
    <property type="entry name" value="TYR_RECOMBINASE"/>
    <property type="match status" value="1"/>
</dbReference>
<name>A0ABQ6YX42_9ENTE</name>
<dbReference type="Pfam" id="PF00589">
    <property type="entry name" value="Phage_integrase"/>
    <property type="match status" value="1"/>
</dbReference>